<evidence type="ECO:0000313" key="4">
    <source>
        <dbReference type="EMBL" id="SMG10800.1"/>
    </source>
</evidence>
<protein>
    <submittedName>
        <fullName evidence="4">Putative zinc-finger</fullName>
    </submittedName>
</protein>
<keyword evidence="4" id="KW-0479">Metal-binding</keyword>
<reference evidence="4 5" key="1">
    <citation type="submission" date="2017-04" db="EMBL/GenBank/DDBJ databases">
        <authorList>
            <person name="Afonso C.L."/>
            <person name="Miller P.J."/>
            <person name="Scott M.A."/>
            <person name="Spackman E."/>
            <person name="Goraichik I."/>
            <person name="Dimitrov K.M."/>
            <person name="Suarez D.L."/>
            <person name="Swayne D.E."/>
        </authorList>
    </citation>
    <scope>NUCLEOTIDE SEQUENCE [LARGE SCALE GENOMIC DNA]</scope>
    <source>
        <strain evidence="4 5">11</strain>
    </source>
</reference>
<name>A0A1X7I867_9BACL</name>
<dbReference type="AlphaFoldDB" id="A0A1X7I867"/>
<feature type="domain" description="YfjL-like N-terminal" evidence="3">
    <location>
        <begin position="180"/>
        <end position="237"/>
    </location>
</feature>
<dbReference type="Pfam" id="PF25425">
    <property type="entry name" value="YfjL_N"/>
    <property type="match status" value="1"/>
</dbReference>
<organism evidence="4 5">
    <name type="scientific">Paenibacillus aquistagni</name>
    <dbReference type="NCBI Taxonomy" id="1852522"/>
    <lineage>
        <taxon>Bacteria</taxon>
        <taxon>Bacillati</taxon>
        <taxon>Bacillota</taxon>
        <taxon>Bacilli</taxon>
        <taxon>Bacillales</taxon>
        <taxon>Paenibacillaceae</taxon>
        <taxon>Paenibacillus</taxon>
    </lineage>
</organism>
<evidence type="ECO:0000259" key="2">
    <source>
        <dbReference type="Pfam" id="PF13490"/>
    </source>
</evidence>
<dbReference type="Proteomes" id="UP000193834">
    <property type="component" value="Unassembled WGS sequence"/>
</dbReference>
<keyword evidence="4" id="KW-0863">Zinc-finger</keyword>
<evidence type="ECO:0000256" key="1">
    <source>
        <dbReference type="SAM" id="Phobius"/>
    </source>
</evidence>
<keyword evidence="5" id="KW-1185">Reference proteome</keyword>
<keyword evidence="4" id="KW-0862">Zinc</keyword>
<dbReference type="InterPro" id="IPR027383">
    <property type="entry name" value="Znf_put"/>
</dbReference>
<dbReference type="Pfam" id="PF13490">
    <property type="entry name" value="zf-HC2"/>
    <property type="match status" value="1"/>
</dbReference>
<gene>
    <name evidence="4" type="ORF">SAMN06295960_0214</name>
</gene>
<keyword evidence="1" id="KW-1133">Transmembrane helix</keyword>
<feature type="transmembrane region" description="Helical" evidence="1">
    <location>
        <begin position="76"/>
        <end position="106"/>
    </location>
</feature>
<feature type="transmembrane region" description="Helical" evidence="1">
    <location>
        <begin position="141"/>
        <end position="163"/>
    </location>
</feature>
<sequence length="425" mass="47299">MTCNLAKDLMPLEIEGLLHDESSALLKEHLETCSACRQLYEEMSEDYIAQPIMAKESGDIHSLVQKLAKYQSNIKLAAVLAATLLSCVITGAGVQFLSTFPLLIIVPFACRLYYQGSLWILLSTLPFAMLGGWISENNGSYIPFFMVIAFVLACVGVGAAVLLKQALSSRRSVSRYGLGLVSIALLLFSCNGYFSLMGNPIGYVKAMIETRQYVDRTYPEGTLRFKGVYYNFKFNKHFGSFEYILDGVPRKASIEVYPDGDVSDSYKDTLEWQFADERSADLKAAIAAALQYKPFYVSAVVDEEEKLHISQDELNHHYEHLSYDPARKEQAALLRLSEGAKLHYVIALGGSSVDEFSAMSKEQLVSTAAAIAETLKSQQFSYKRIELKAKLDSSTVQSVSFTPDTSQEKLLEQVLTFDIDKKEGK</sequence>
<keyword evidence="1" id="KW-0472">Membrane</keyword>
<dbReference type="EMBL" id="FXAZ01000001">
    <property type="protein sequence ID" value="SMG10800.1"/>
    <property type="molecule type" value="Genomic_DNA"/>
</dbReference>
<evidence type="ECO:0000259" key="3">
    <source>
        <dbReference type="Pfam" id="PF25425"/>
    </source>
</evidence>
<evidence type="ECO:0000313" key="5">
    <source>
        <dbReference type="Proteomes" id="UP000193834"/>
    </source>
</evidence>
<dbReference type="STRING" id="1852522.SAMN06295960_0214"/>
<feature type="transmembrane region" description="Helical" evidence="1">
    <location>
        <begin position="175"/>
        <end position="194"/>
    </location>
</feature>
<feature type="domain" description="Putative zinc-finger" evidence="2">
    <location>
        <begin position="3"/>
        <end position="37"/>
    </location>
</feature>
<dbReference type="GO" id="GO:0008270">
    <property type="term" value="F:zinc ion binding"/>
    <property type="evidence" value="ECO:0007669"/>
    <property type="project" value="UniProtKB-KW"/>
</dbReference>
<accession>A0A1X7I867</accession>
<dbReference type="InterPro" id="IPR057359">
    <property type="entry name" value="YfjL_N"/>
</dbReference>
<keyword evidence="1" id="KW-0812">Transmembrane</keyword>
<proteinExistence type="predicted"/>